<accession>A0A9X1MMR9</accession>
<gene>
    <name evidence="1" type="ORF">LOC68_14060</name>
</gene>
<comment type="caution">
    <text evidence="1">The sequence shown here is derived from an EMBL/GenBank/DDBJ whole genome shotgun (WGS) entry which is preliminary data.</text>
</comment>
<name>A0A9X1MMR9_9BACT</name>
<dbReference type="RefSeq" id="WP_230219779.1">
    <property type="nucleotide sequence ID" value="NZ_JAJKFT010000010.1"/>
</dbReference>
<evidence type="ECO:0008006" key="3">
    <source>
        <dbReference type="Google" id="ProtNLM"/>
    </source>
</evidence>
<dbReference type="Proteomes" id="UP001139103">
    <property type="component" value="Unassembled WGS sequence"/>
</dbReference>
<proteinExistence type="predicted"/>
<protein>
    <recommendedName>
        <fullName evidence="3">Glycoside hydrolase family 2 immunoglobulin-like beta-sandwich domain-containing protein</fullName>
    </recommendedName>
</protein>
<evidence type="ECO:0000313" key="2">
    <source>
        <dbReference type="Proteomes" id="UP001139103"/>
    </source>
</evidence>
<sequence length="278" mass="30583">MTPDSLANPWTIRQGATSEARVELWIDGPVNAETRIEGPTNMRAQTLTAKYRVEKFEGGPAPFRAVLPEPNFWTPRTPNCYRLSGAPQPFGLRDLHVRGSNLWLEDHRFVLRAAAATQEDLNDFEAWRETGLAAIVEQPTQALCERALREGLYLIADLSDARHADIRGEVARLAAWASVSMAILPGRIELHDAKQFAPHLPLACLGEEATPDWADVVINCLENNEAIATPTVDAPEILWRCQSAAAVTPAELRLECDRLAAEVVGASNFSGLWVGSVR</sequence>
<keyword evidence="2" id="KW-1185">Reference proteome</keyword>
<reference evidence="1" key="1">
    <citation type="submission" date="2021-11" db="EMBL/GenBank/DDBJ databases">
        <title>Genome sequence.</title>
        <authorList>
            <person name="Sun Q."/>
        </authorList>
    </citation>
    <scope>NUCLEOTIDE SEQUENCE</scope>
    <source>
        <strain evidence="1">JC732</strain>
    </source>
</reference>
<organism evidence="1 2">
    <name type="scientific">Blastopirellula sediminis</name>
    <dbReference type="NCBI Taxonomy" id="2894196"/>
    <lineage>
        <taxon>Bacteria</taxon>
        <taxon>Pseudomonadati</taxon>
        <taxon>Planctomycetota</taxon>
        <taxon>Planctomycetia</taxon>
        <taxon>Pirellulales</taxon>
        <taxon>Pirellulaceae</taxon>
        <taxon>Blastopirellula</taxon>
    </lineage>
</organism>
<dbReference type="EMBL" id="JAJKFT010000010">
    <property type="protein sequence ID" value="MCC9629514.1"/>
    <property type="molecule type" value="Genomic_DNA"/>
</dbReference>
<evidence type="ECO:0000313" key="1">
    <source>
        <dbReference type="EMBL" id="MCC9629514.1"/>
    </source>
</evidence>
<dbReference type="AlphaFoldDB" id="A0A9X1MMR9"/>